<feature type="transmembrane region" description="Helical" evidence="1">
    <location>
        <begin position="46"/>
        <end position="67"/>
    </location>
</feature>
<feature type="transmembrane region" description="Helical" evidence="1">
    <location>
        <begin position="79"/>
        <end position="100"/>
    </location>
</feature>
<keyword evidence="3" id="KW-1185">Reference proteome</keyword>
<reference evidence="2 3" key="1">
    <citation type="submission" date="2019-07" db="EMBL/GenBank/DDBJ databases">
        <title>Finished genome of Venturia effusa.</title>
        <authorList>
            <person name="Young C.A."/>
            <person name="Cox M.P."/>
            <person name="Ganley A.R.D."/>
            <person name="David W.J."/>
        </authorList>
    </citation>
    <scope>NUCLEOTIDE SEQUENCE [LARGE SCALE GENOMIC DNA]</scope>
    <source>
        <strain evidence="3">albino</strain>
    </source>
</reference>
<dbReference type="Proteomes" id="UP000316270">
    <property type="component" value="Chromosome 18"/>
</dbReference>
<proteinExistence type="predicted"/>
<protein>
    <recommendedName>
        <fullName evidence="4">RGS domain-containing protein</fullName>
    </recommendedName>
</protein>
<evidence type="ECO:0000313" key="3">
    <source>
        <dbReference type="Proteomes" id="UP000316270"/>
    </source>
</evidence>
<keyword evidence="1" id="KW-0812">Transmembrane</keyword>
<dbReference type="AlphaFoldDB" id="A0A517LPP1"/>
<evidence type="ECO:0008006" key="4">
    <source>
        <dbReference type="Google" id="ProtNLM"/>
    </source>
</evidence>
<evidence type="ECO:0000313" key="2">
    <source>
        <dbReference type="EMBL" id="QDS77610.1"/>
    </source>
</evidence>
<dbReference type="EMBL" id="CP042202">
    <property type="protein sequence ID" value="QDS77610.1"/>
    <property type="molecule type" value="Genomic_DNA"/>
</dbReference>
<accession>A0A517LPP1</accession>
<keyword evidence="1" id="KW-0472">Membrane</keyword>
<gene>
    <name evidence="2" type="ORF">FKW77_002086</name>
</gene>
<name>A0A517LPP1_9PEZI</name>
<dbReference type="STRING" id="50376.A0A517LPP1"/>
<sequence length="562" mass="63950">MAYDEADHAPLVQVSSPTKNDLDNAMVGEYGTSLSEHANLDRLGQFYIGFAIIYTVLVFSGLIALFIHRQSHAVRIRSFKTICTTVLTLHIYLVLILMAYPLNGLYKCWMEFWIMNIILPLGIALFQGTSTSNMRLFSYAMEQKEISHGRLGVRQKCSFNFLKPKPLEWARHRTIEQRTYGLIVVGVIVQTRLSIAACLPGTPLWLAFIYTHNPHLVRINQYFKPAGWFLPGLITMQFVSIWFPLLDIYKLKSLEKKFGENRSVPENPAELRSFHDRKLNPYSMATLELQLEKNPNQLMYWAYTKEFTAENILFLTAVRGFKRKWSLATKQADELEPARARELYEEAAMIFFTMVHPVTAHRNINIDSATFRELEDLFKSCQYDPDDGMSGVSKSSSQLTPNIVAPWEELDTPERSHSALSDRGKLLDDHVIKLHPLPVTQIQTRNNALTEDASATIVPTNFTIEIYDRAYESVKDDVYLNTWVRLSDFVGIGMDGIVISFANFLSELNLVQWPLVQQILPRAPGSIVASNAVRPLETLRPGGMDSIIGMQRKREYVLSGAG</sequence>
<feature type="transmembrane region" description="Helical" evidence="1">
    <location>
        <begin position="228"/>
        <end position="249"/>
    </location>
</feature>
<organism evidence="2 3">
    <name type="scientific">Venturia effusa</name>
    <dbReference type="NCBI Taxonomy" id="50376"/>
    <lineage>
        <taxon>Eukaryota</taxon>
        <taxon>Fungi</taxon>
        <taxon>Dikarya</taxon>
        <taxon>Ascomycota</taxon>
        <taxon>Pezizomycotina</taxon>
        <taxon>Dothideomycetes</taxon>
        <taxon>Pleosporomycetidae</taxon>
        <taxon>Venturiales</taxon>
        <taxon>Venturiaceae</taxon>
        <taxon>Venturia</taxon>
    </lineage>
</organism>
<evidence type="ECO:0000256" key="1">
    <source>
        <dbReference type="SAM" id="Phobius"/>
    </source>
</evidence>
<dbReference type="OrthoDB" id="5313079at2759"/>
<feature type="transmembrane region" description="Helical" evidence="1">
    <location>
        <begin position="112"/>
        <end position="129"/>
    </location>
</feature>
<keyword evidence="1" id="KW-1133">Transmembrane helix</keyword>